<evidence type="ECO:0000256" key="2">
    <source>
        <dbReference type="SAM" id="MobiDB-lite"/>
    </source>
</evidence>
<feature type="modified residue" description="4-aspartylphosphate" evidence="1">
    <location>
        <position position="99"/>
    </location>
</feature>
<dbReference type="PROSITE" id="PS50110">
    <property type="entry name" value="RESPONSE_REGULATORY"/>
    <property type="match status" value="1"/>
</dbReference>
<gene>
    <name evidence="5" type="primary">LOC115734349</name>
</gene>
<dbReference type="GO" id="GO:0000160">
    <property type="term" value="P:phosphorelay signal transduction system"/>
    <property type="evidence" value="ECO:0007669"/>
    <property type="project" value="InterPro"/>
</dbReference>
<dbReference type="AlphaFoldDB" id="A0A8B8NEQ9"/>
<dbReference type="Proteomes" id="UP000827889">
    <property type="component" value="Chromosome 6"/>
</dbReference>
<sequence length="167" mass="17928">MMPGETMSKQVAGAASPDPRSAGSGKAMMGNGAGASWAAVPEKKKLSVLIVDDDSTIRTIHTILVNRVGVEVEPKVAENGQVAVDLFRTGESFDLVLMDWEMPVMNGIEATRELRKMGVGAMIVGVTSHSMDTEKETFMAAGLDDCYGKPLSIKILKNILEKMKIDD</sequence>
<evidence type="ECO:0000259" key="3">
    <source>
        <dbReference type="PROSITE" id="PS50110"/>
    </source>
</evidence>
<organism evidence="4 5">
    <name type="scientific">Rhodamnia argentea</name>
    <dbReference type="NCBI Taxonomy" id="178133"/>
    <lineage>
        <taxon>Eukaryota</taxon>
        <taxon>Viridiplantae</taxon>
        <taxon>Streptophyta</taxon>
        <taxon>Embryophyta</taxon>
        <taxon>Tracheophyta</taxon>
        <taxon>Spermatophyta</taxon>
        <taxon>Magnoliopsida</taxon>
        <taxon>eudicotyledons</taxon>
        <taxon>Gunneridae</taxon>
        <taxon>Pentapetalae</taxon>
        <taxon>rosids</taxon>
        <taxon>malvids</taxon>
        <taxon>Myrtales</taxon>
        <taxon>Myrtaceae</taxon>
        <taxon>Myrtoideae</taxon>
        <taxon>Myrteae</taxon>
        <taxon>Australasian group</taxon>
        <taxon>Rhodamnia</taxon>
    </lineage>
</organism>
<dbReference type="RefSeq" id="XP_030520946.2">
    <property type="nucleotide sequence ID" value="XM_030665086.2"/>
</dbReference>
<evidence type="ECO:0000256" key="1">
    <source>
        <dbReference type="PROSITE-ProRule" id="PRU00169"/>
    </source>
</evidence>
<reference evidence="5" key="1">
    <citation type="submission" date="2025-08" db="UniProtKB">
        <authorList>
            <consortium name="RefSeq"/>
        </authorList>
    </citation>
    <scope>IDENTIFICATION</scope>
    <source>
        <tissue evidence="5">Leaf</tissue>
    </source>
</reference>
<dbReference type="CDD" id="cd17546">
    <property type="entry name" value="REC_hyHK_CKI1_RcsC-like"/>
    <property type="match status" value="1"/>
</dbReference>
<dbReference type="SMART" id="SM00448">
    <property type="entry name" value="REC"/>
    <property type="match status" value="1"/>
</dbReference>
<proteinExistence type="predicted"/>
<evidence type="ECO:0000313" key="4">
    <source>
        <dbReference type="Proteomes" id="UP000827889"/>
    </source>
</evidence>
<dbReference type="SUPFAM" id="SSF52172">
    <property type="entry name" value="CheY-like"/>
    <property type="match status" value="1"/>
</dbReference>
<protein>
    <submittedName>
        <fullName evidence="5">Two-component response regulator 24-like</fullName>
    </submittedName>
</protein>
<keyword evidence="1" id="KW-0597">Phosphoprotein</keyword>
<dbReference type="Gene3D" id="3.40.50.2300">
    <property type="match status" value="1"/>
</dbReference>
<dbReference type="GeneID" id="115734349"/>
<dbReference type="InterPro" id="IPR011006">
    <property type="entry name" value="CheY-like_superfamily"/>
</dbReference>
<accession>A0A8B8NEQ9</accession>
<dbReference type="InterPro" id="IPR001789">
    <property type="entry name" value="Sig_transdc_resp-reg_receiver"/>
</dbReference>
<dbReference type="PANTHER" id="PTHR43228:SF1">
    <property type="entry name" value="TWO-COMPONENT RESPONSE REGULATOR ARR22"/>
    <property type="match status" value="1"/>
</dbReference>
<feature type="region of interest" description="Disordered" evidence="2">
    <location>
        <begin position="1"/>
        <end position="29"/>
    </location>
</feature>
<dbReference type="Pfam" id="PF00072">
    <property type="entry name" value="Response_reg"/>
    <property type="match status" value="1"/>
</dbReference>
<dbReference type="KEGG" id="rarg:115734349"/>
<dbReference type="InterPro" id="IPR052048">
    <property type="entry name" value="ST_Response_Regulator"/>
</dbReference>
<evidence type="ECO:0000313" key="5">
    <source>
        <dbReference type="RefSeq" id="XP_030520946.2"/>
    </source>
</evidence>
<name>A0A8B8NEQ9_9MYRT</name>
<feature type="domain" description="Response regulatory" evidence="3">
    <location>
        <begin position="47"/>
        <end position="164"/>
    </location>
</feature>
<keyword evidence="4" id="KW-1185">Reference proteome</keyword>
<dbReference type="PANTHER" id="PTHR43228">
    <property type="entry name" value="TWO-COMPONENT RESPONSE REGULATOR"/>
    <property type="match status" value="1"/>
</dbReference>